<dbReference type="AlphaFoldDB" id="A0A3D9RP64"/>
<proteinExistence type="predicted"/>
<dbReference type="OrthoDB" id="6431346at2"/>
<dbReference type="EMBL" id="QTTN01000019">
    <property type="protein sequence ID" value="REE81258.1"/>
    <property type="molecule type" value="Genomic_DNA"/>
</dbReference>
<dbReference type="Proteomes" id="UP000256304">
    <property type="component" value="Unassembled WGS sequence"/>
</dbReference>
<gene>
    <name evidence="1" type="ORF">A8990_11993</name>
</gene>
<sequence length="68" mass="7811">MSFYKDHAYLVDFTKTRPALPDYATFVKGYTLGIDAILTKNKSADEAFDYFQKDVKQNVPADRAEIEK</sequence>
<comment type="caution">
    <text evidence="1">The sequence shown here is derived from an EMBL/GenBank/DDBJ whole genome shotgun (WGS) entry which is preliminary data.</text>
</comment>
<name>A0A3D9RP64_9BACL</name>
<evidence type="ECO:0000313" key="2">
    <source>
        <dbReference type="Proteomes" id="UP000256304"/>
    </source>
</evidence>
<accession>A0A3D9RP64</accession>
<protein>
    <submittedName>
        <fullName evidence="1">Uncharacterized protein</fullName>
    </submittedName>
</protein>
<evidence type="ECO:0000313" key="1">
    <source>
        <dbReference type="EMBL" id="REE81258.1"/>
    </source>
</evidence>
<keyword evidence="2" id="KW-1185">Reference proteome</keyword>
<organism evidence="1 2">
    <name type="scientific">Paenibacillus taihuensis</name>
    <dbReference type="NCBI Taxonomy" id="1156355"/>
    <lineage>
        <taxon>Bacteria</taxon>
        <taxon>Bacillati</taxon>
        <taxon>Bacillota</taxon>
        <taxon>Bacilli</taxon>
        <taxon>Bacillales</taxon>
        <taxon>Paenibacillaceae</taxon>
        <taxon>Paenibacillus</taxon>
    </lineage>
</organism>
<reference evidence="1 2" key="1">
    <citation type="submission" date="2018-08" db="EMBL/GenBank/DDBJ databases">
        <title>Genomic Encyclopedia of Type Strains, Phase III (KMG-III): the genomes of soil and plant-associated and newly described type strains.</title>
        <authorList>
            <person name="Whitman W."/>
        </authorList>
    </citation>
    <scope>NUCLEOTIDE SEQUENCE [LARGE SCALE GENOMIC DNA]</scope>
    <source>
        <strain evidence="1 2">CGMCC 1.10966</strain>
    </source>
</reference>
<dbReference type="RefSeq" id="WP_116190190.1">
    <property type="nucleotide sequence ID" value="NZ_QTTN01000019.1"/>
</dbReference>